<dbReference type="EMBL" id="JAACXV010012104">
    <property type="protein sequence ID" value="KAF7274787.1"/>
    <property type="molecule type" value="Genomic_DNA"/>
</dbReference>
<evidence type="ECO:0000256" key="7">
    <source>
        <dbReference type="ARBA" id="ARBA00023180"/>
    </source>
</evidence>
<keyword evidence="3 8" id="KW-0812">Transmembrane</keyword>
<proteinExistence type="predicted"/>
<gene>
    <name evidence="9" type="ORF">GWI33_012543</name>
</gene>
<evidence type="ECO:0000256" key="1">
    <source>
        <dbReference type="ARBA" id="ARBA00004651"/>
    </source>
</evidence>
<organism evidence="9 10">
    <name type="scientific">Rhynchophorus ferrugineus</name>
    <name type="common">Red palm weevil</name>
    <name type="synonym">Curculio ferrugineus</name>
    <dbReference type="NCBI Taxonomy" id="354439"/>
    <lineage>
        <taxon>Eukaryota</taxon>
        <taxon>Metazoa</taxon>
        <taxon>Ecdysozoa</taxon>
        <taxon>Arthropoda</taxon>
        <taxon>Hexapoda</taxon>
        <taxon>Insecta</taxon>
        <taxon>Pterygota</taxon>
        <taxon>Neoptera</taxon>
        <taxon>Endopterygota</taxon>
        <taxon>Coleoptera</taxon>
        <taxon>Polyphaga</taxon>
        <taxon>Cucujiformia</taxon>
        <taxon>Curculionidae</taxon>
        <taxon>Dryophthorinae</taxon>
        <taxon>Rhynchophorus</taxon>
    </lineage>
</organism>
<keyword evidence="6" id="KW-0675">Receptor</keyword>
<keyword evidence="4 8" id="KW-1133">Transmembrane helix</keyword>
<evidence type="ECO:0000256" key="6">
    <source>
        <dbReference type="ARBA" id="ARBA00023170"/>
    </source>
</evidence>
<dbReference type="PANTHER" id="PTHR42643">
    <property type="entry name" value="IONOTROPIC RECEPTOR 20A-RELATED"/>
    <property type="match status" value="1"/>
</dbReference>
<feature type="transmembrane region" description="Helical" evidence="8">
    <location>
        <begin position="43"/>
        <end position="65"/>
    </location>
</feature>
<evidence type="ECO:0000313" key="10">
    <source>
        <dbReference type="Proteomes" id="UP000625711"/>
    </source>
</evidence>
<dbReference type="GO" id="GO:0005886">
    <property type="term" value="C:plasma membrane"/>
    <property type="evidence" value="ECO:0007669"/>
    <property type="project" value="UniProtKB-SubCell"/>
</dbReference>
<reference evidence="9" key="1">
    <citation type="submission" date="2020-08" db="EMBL/GenBank/DDBJ databases">
        <title>Genome sequencing and assembly of the red palm weevil Rhynchophorus ferrugineus.</title>
        <authorList>
            <person name="Dias G.B."/>
            <person name="Bergman C.M."/>
            <person name="Manee M."/>
        </authorList>
    </citation>
    <scope>NUCLEOTIDE SEQUENCE</scope>
    <source>
        <strain evidence="9">AA-2017</strain>
        <tissue evidence="9">Whole larva</tissue>
    </source>
</reference>
<evidence type="ECO:0000256" key="8">
    <source>
        <dbReference type="SAM" id="Phobius"/>
    </source>
</evidence>
<evidence type="ECO:0000256" key="4">
    <source>
        <dbReference type="ARBA" id="ARBA00022989"/>
    </source>
</evidence>
<sequence>MDGWQLPYFNYFAPTTPDFVAYFFRAPPMPLLQNVYLMPFDVTSWHCILLCMGVAIILLSVVVLLNKWINVHSEGAFIVDIFMLVTSMLLQRSWTFQIKGVAGRIAIAALSISFMILFTFYSACIIIFLQKTSNTIQTFSQIYSLNYGVGAANVSYSRYYFTVPNNEGADEHWRSIIYRERISKSPDKFFLAHEEGIERVRRGHFTYHLQATVAHFIMSKTFTNQEICSIRKLPGIYGTTNPYLATNKNASHTKHYKIGFLRLFETGVHKRLLRRLFMKMPKCEGHFINYNEIGLQETSFIFETFSVGVGLSFVIFLIEFSLHQYKRSSAYFKLLRKINFVQPYTE</sequence>
<evidence type="ECO:0000313" key="9">
    <source>
        <dbReference type="EMBL" id="KAF7274787.1"/>
    </source>
</evidence>
<dbReference type="AlphaFoldDB" id="A0A834I587"/>
<keyword evidence="2" id="KW-1003">Cell membrane</keyword>
<comment type="caution">
    <text evidence="9">The sequence shown here is derived from an EMBL/GenBank/DDBJ whole genome shotgun (WGS) entry which is preliminary data.</text>
</comment>
<evidence type="ECO:0008006" key="11">
    <source>
        <dbReference type="Google" id="ProtNLM"/>
    </source>
</evidence>
<dbReference type="Proteomes" id="UP000625711">
    <property type="component" value="Unassembled WGS sequence"/>
</dbReference>
<dbReference type="SUPFAM" id="SSF53850">
    <property type="entry name" value="Periplasmic binding protein-like II"/>
    <property type="match status" value="1"/>
</dbReference>
<feature type="transmembrane region" description="Helical" evidence="8">
    <location>
        <begin position="77"/>
        <end position="94"/>
    </location>
</feature>
<evidence type="ECO:0000256" key="5">
    <source>
        <dbReference type="ARBA" id="ARBA00023136"/>
    </source>
</evidence>
<dbReference type="OrthoDB" id="6117597at2759"/>
<keyword evidence="10" id="KW-1185">Reference proteome</keyword>
<accession>A0A834I587</accession>
<name>A0A834I587_RHYFE</name>
<dbReference type="InterPro" id="IPR052192">
    <property type="entry name" value="Insect_Ionotropic_Sensory_Rcpt"/>
</dbReference>
<keyword evidence="7" id="KW-0325">Glycoprotein</keyword>
<keyword evidence="5 8" id="KW-0472">Membrane</keyword>
<feature type="transmembrane region" description="Helical" evidence="8">
    <location>
        <begin position="106"/>
        <end position="129"/>
    </location>
</feature>
<evidence type="ECO:0000256" key="3">
    <source>
        <dbReference type="ARBA" id="ARBA00022692"/>
    </source>
</evidence>
<dbReference type="Gene3D" id="1.10.287.70">
    <property type="match status" value="1"/>
</dbReference>
<evidence type="ECO:0000256" key="2">
    <source>
        <dbReference type="ARBA" id="ARBA00022475"/>
    </source>
</evidence>
<protein>
    <recommendedName>
        <fullName evidence="11">Ionotropic glutamate receptor C-terminal domain-containing protein</fullName>
    </recommendedName>
</protein>
<comment type="subcellular location">
    <subcellularLocation>
        <location evidence="1">Cell membrane</location>
        <topology evidence="1">Multi-pass membrane protein</topology>
    </subcellularLocation>
</comment>
<feature type="transmembrane region" description="Helical" evidence="8">
    <location>
        <begin position="300"/>
        <end position="318"/>
    </location>
</feature>
<dbReference type="PANTHER" id="PTHR42643:SF33">
    <property type="entry name" value="GLUTAMATE RECEPTOR 2-LIKE PROTEIN"/>
    <property type="match status" value="1"/>
</dbReference>